<reference evidence="1" key="1">
    <citation type="submission" date="2020-10" db="EMBL/GenBank/DDBJ databases">
        <title>Phylogeny of dyella-like bacteria.</title>
        <authorList>
            <person name="Fu J."/>
        </authorList>
    </citation>
    <scope>NUCLEOTIDE SEQUENCE</scope>
    <source>
        <strain evidence="1">DHON07</strain>
    </source>
</reference>
<evidence type="ECO:0000313" key="2">
    <source>
        <dbReference type="Proteomes" id="UP001430193"/>
    </source>
</evidence>
<gene>
    <name evidence="1" type="ORF">ISS99_07630</name>
</gene>
<evidence type="ECO:0000313" key="1">
    <source>
        <dbReference type="EMBL" id="MBM7129391.1"/>
    </source>
</evidence>
<accession>A0ABS2KDY1</accession>
<name>A0ABS2KDY1_9GAMM</name>
<organism evidence="1 2">
    <name type="scientific">Dyella mobilis</name>
    <dbReference type="NCBI Taxonomy" id="1849582"/>
    <lineage>
        <taxon>Bacteria</taxon>
        <taxon>Pseudomonadati</taxon>
        <taxon>Pseudomonadota</taxon>
        <taxon>Gammaproteobacteria</taxon>
        <taxon>Lysobacterales</taxon>
        <taxon>Rhodanobacteraceae</taxon>
        <taxon>Dyella</taxon>
    </lineage>
</organism>
<protein>
    <submittedName>
        <fullName evidence="1">Uncharacterized protein</fullName>
    </submittedName>
</protein>
<dbReference type="EMBL" id="JADIKF010000038">
    <property type="protein sequence ID" value="MBM7129391.1"/>
    <property type="molecule type" value="Genomic_DNA"/>
</dbReference>
<comment type="caution">
    <text evidence="1">The sequence shown here is derived from an EMBL/GenBank/DDBJ whole genome shotgun (WGS) entry which is preliminary data.</text>
</comment>
<proteinExistence type="predicted"/>
<dbReference type="Proteomes" id="UP001430193">
    <property type="component" value="Unassembled WGS sequence"/>
</dbReference>
<sequence>MEVVVTGGMKMGLPLANPNQAGLLLKGQVFQSYGNWQGTDMRLELVVYPSQYTNDLPGNFVVNWLPGQSLIDALKTTLKIPYPNIPVSINIGQNFVFDTAEVHFCATLEELAQYVSDLTASVFKQEVTITLQAGKFVIFDKTYQPSPIEIAFTDLIGQPTWIQPKVMQMKTVMRADLQIGSRITMPQGFQNAPGLVTTLGSSLPSSVKYQSAFQNNFTVTELRHLGNSRSPSGEDWATVFNCFEGG</sequence>
<keyword evidence="2" id="KW-1185">Reference proteome</keyword>